<accession>A0ACC0A5X2</accession>
<comment type="caution">
    <text evidence="1">The sequence shown here is derived from an EMBL/GenBank/DDBJ whole genome shotgun (WGS) entry which is preliminary data.</text>
</comment>
<evidence type="ECO:0000313" key="2">
    <source>
        <dbReference type="Proteomes" id="UP001060085"/>
    </source>
</evidence>
<sequence>MDCATNWEYKTLINELTQGMEQAKQLRVHLSSSSSEAQEFLLQRILSSYEKALLILKWSGSVGQPQPTAPASAGGGALESSLSVDGSPRSEELNKNFRDQQQELINASKKRKTLPTWTEQVKVSSDNGLEGPSDDGYSWRKYGQKHILGAKYPRSYYRCTYRHIQNCWVTKQVQRSDEDPTIFEITYRGAHTCNLAANNNSVASPEKKELKQKNNQNNNQMQQPNEMLMNFRANLRVNTTDDSENKDKISPSFSFPSTLTYIEGENQYFPTSTYIDEDLLGTYSPPFISPATSESNYFSVSCHMNSLGGAHNLQQSESDLTDLISATNSPIGGLDFSIDPTELDANFNFSRSGFFK</sequence>
<dbReference type="EMBL" id="CM044707">
    <property type="protein sequence ID" value="KAI5655352.1"/>
    <property type="molecule type" value="Genomic_DNA"/>
</dbReference>
<reference evidence="2" key="1">
    <citation type="journal article" date="2023" name="Nat. Plants">
        <title>Single-cell RNA sequencing provides a high-resolution roadmap for understanding the multicellular compartmentation of specialized metabolism.</title>
        <authorList>
            <person name="Sun S."/>
            <person name="Shen X."/>
            <person name="Li Y."/>
            <person name="Li Y."/>
            <person name="Wang S."/>
            <person name="Li R."/>
            <person name="Zhang H."/>
            <person name="Shen G."/>
            <person name="Guo B."/>
            <person name="Wei J."/>
            <person name="Xu J."/>
            <person name="St-Pierre B."/>
            <person name="Chen S."/>
            <person name="Sun C."/>
        </authorList>
    </citation>
    <scope>NUCLEOTIDE SEQUENCE [LARGE SCALE GENOMIC DNA]</scope>
</reference>
<evidence type="ECO:0000313" key="1">
    <source>
        <dbReference type="EMBL" id="KAI5655352.1"/>
    </source>
</evidence>
<protein>
    <submittedName>
        <fullName evidence="1">Uncharacterized protein</fullName>
    </submittedName>
</protein>
<dbReference type="Proteomes" id="UP001060085">
    <property type="component" value="Linkage Group LG07"/>
</dbReference>
<organism evidence="1 2">
    <name type="scientific">Catharanthus roseus</name>
    <name type="common">Madagascar periwinkle</name>
    <name type="synonym">Vinca rosea</name>
    <dbReference type="NCBI Taxonomy" id="4058"/>
    <lineage>
        <taxon>Eukaryota</taxon>
        <taxon>Viridiplantae</taxon>
        <taxon>Streptophyta</taxon>
        <taxon>Embryophyta</taxon>
        <taxon>Tracheophyta</taxon>
        <taxon>Spermatophyta</taxon>
        <taxon>Magnoliopsida</taxon>
        <taxon>eudicotyledons</taxon>
        <taxon>Gunneridae</taxon>
        <taxon>Pentapetalae</taxon>
        <taxon>asterids</taxon>
        <taxon>lamiids</taxon>
        <taxon>Gentianales</taxon>
        <taxon>Apocynaceae</taxon>
        <taxon>Rauvolfioideae</taxon>
        <taxon>Vinceae</taxon>
        <taxon>Catharanthinae</taxon>
        <taxon>Catharanthus</taxon>
    </lineage>
</organism>
<proteinExistence type="predicted"/>
<gene>
    <name evidence="1" type="ORF">M9H77_32539</name>
</gene>
<name>A0ACC0A5X2_CATRO</name>
<keyword evidence="2" id="KW-1185">Reference proteome</keyword>